<dbReference type="Pfam" id="PF00106">
    <property type="entry name" value="adh_short"/>
    <property type="match status" value="1"/>
</dbReference>
<proteinExistence type="predicted"/>
<dbReference type="Proteomes" id="UP000443090">
    <property type="component" value="Unassembled WGS sequence"/>
</dbReference>
<accession>A0A8H8RJY1</accession>
<dbReference type="Gene3D" id="3.40.50.720">
    <property type="entry name" value="NAD(P)-binding Rossmann-like Domain"/>
    <property type="match status" value="1"/>
</dbReference>
<protein>
    <submittedName>
        <fullName evidence="1">(S)-1-Phenylethanol dehydrogenase</fullName>
    </submittedName>
</protein>
<gene>
    <name evidence="1" type="primary">ped</name>
    <name evidence="1" type="ORF">LOCC1_G005821</name>
</gene>
<dbReference type="PANTHER" id="PTHR43975">
    <property type="entry name" value="ZGC:101858"/>
    <property type="match status" value="1"/>
</dbReference>
<dbReference type="OrthoDB" id="5840532at2759"/>
<name>A0A8H8RJY1_9HELO</name>
<evidence type="ECO:0000313" key="1">
    <source>
        <dbReference type="EMBL" id="TVY35709.1"/>
    </source>
</evidence>
<dbReference type="CDD" id="cd05233">
    <property type="entry name" value="SDR_c"/>
    <property type="match status" value="1"/>
</dbReference>
<dbReference type="AlphaFoldDB" id="A0A8H8RJY1"/>
<dbReference type="InterPro" id="IPR036291">
    <property type="entry name" value="NAD(P)-bd_dom_sf"/>
</dbReference>
<dbReference type="SUPFAM" id="SSF51735">
    <property type="entry name" value="NAD(P)-binding Rossmann-fold domains"/>
    <property type="match status" value="1"/>
</dbReference>
<dbReference type="PANTHER" id="PTHR43975:SF2">
    <property type="entry name" value="EG:BACR7A4.14 PROTEIN-RELATED"/>
    <property type="match status" value="1"/>
</dbReference>
<evidence type="ECO:0000313" key="2">
    <source>
        <dbReference type="Proteomes" id="UP000443090"/>
    </source>
</evidence>
<reference evidence="1 2" key="1">
    <citation type="submission" date="2018-05" db="EMBL/GenBank/DDBJ databases">
        <title>Genome sequencing and assembly of the regulated plant pathogen Lachnellula willkommii and related sister species for the development of diagnostic species identification markers.</title>
        <authorList>
            <person name="Giroux E."/>
            <person name="Bilodeau G."/>
        </authorList>
    </citation>
    <scope>NUCLEOTIDE SEQUENCE [LARGE SCALE GENOMIC DNA]</scope>
    <source>
        <strain evidence="1 2">CBS 160.35</strain>
    </source>
</reference>
<organism evidence="1 2">
    <name type="scientific">Lachnellula occidentalis</name>
    <dbReference type="NCBI Taxonomy" id="215460"/>
    <lineage>
        <taxon>Eukaryota</taxon>
        <taxon>Fungi</taxon>
        <taxon>Dikarya</taxon>
        <taxon>Ascomycota</taxon>
        <taxon>Pezizomycotina</taxon>
        <taxon>Leotiomycetes</taxon>
        <taxon>Helotiales</taxon>
        <taxon>Lachnaceae</taxon>
        <taxon>Lachnellula</taxon>
    </lineage>
</organism>
<dbReference type="InterPro" id="IPR002347">
    <property type="entry name" value="SDR_fam"/>
</dbReference>
<comment type="caution">
    <text evidence="1">The sequence shown here is derived from an EMBL/GenBank/DDBJ whole genome shotgun (WGS) entry which is preliminary data.</text>
</comment>
<dbReference type="PRINTS" id="PR00081">
    <property type="entry name" value="GDHRDH"/>
</dbReference>
<keyword evidence="2" id="KW-1185">Reference proteome</keyword>
<sequence length="117" mass="12656">MTLFTGVALVTGAASGIGRATAIAFAVEGCRKIAICDRDAAGLEVTRTFIKDVDRQVQGEFEVLVLEVDMLKEGDIEKMVNETVGTWGRVDYAVNAAGLFDLPRVWCGVYTHTNQDS</sequence>
<dbReference type="EMBL" id="QGMI01000936">
    <property type="protein sequence ID" value="TVY35709.1"/>
    <property type="molecule type" value="Genomic_DNA"/>
</dbReference>